<feature type="domain" description="Bromo" evidence="3">
    <location>
        <begin position="250"/>
        <end position="322"/>
    </location>
</feature>
<dbReference type="InterPro" id="IPR018359">
    <property type="entry name" value="Bromodomain_CS"/>
</dbReference>
<dbReference type="STRING" id="7234.B4HA37"/>
<dbReference type="Pfam" id="PF00439">
    <property type="entry name" value="Bromodomain"/>
    <property type="match status" value="2"/>
</dbReference>
<dbReference type="PROSITE" id="PS50014">
    <property type="entry name" value="BROMODOMAIN_2"/>
    <property type="match status" value="2"/>
</dbReference>
<dbReference type="InterPro" id="IPR001487">
    <property type="entry name" value="Bromodomain"/>
</dbReference>
<keyword evidence="5" id="KW-1185">Reference proteome</keyword>
<dbReference type="InterPro" id="IPR050935">
    <property type="entry name" value="Bromo_chromatin_reader"/>
</dbReference>
<evidence type="ECO:0000256" key="1">
    <source>
        <dbReference type="ARBA" id="ARBA00023117"/>
    </source>
</evidence>
<dbReference type="GO" id="GO:0005634">
    <property type="term" value="C:nucleus"/>
    <property type="evidence" value="ECO:0007669"/>
    <property type="project" value="TreeGrafter"/>
</dbReference>
<proteinExistence type="predicted"/>
<name>B4HA37_DROPE</name>
<dbReference type="PANTHER" id="PTHR22880">
    <property type="entry name" value="FALZ-RELATED BROMODOMAIN-CONTAINING PROTEINS"/>
    <property type="match status" value="1"/>
</dbReference>
<dbReference type="OMA" id="SDFMLII"/>
<dbReference type="SUPFAM" id="SSF47370">
    <property type="entry name" value="Bromodomain"/>
    <property type="match status" value="2"/>
</dbReference>
<dbReference type="GO" id="GO:0000785">
    <property type="term" value="C:chromatin"/>
    <property type="evidence" value="ECO:0007669"/>
    <property type="project" value="TreeGrafter"/>
</dbReference>
<dbReference type="SMART" id="SM00297">
    <property type="entry name" value="BROMO"/>
    <property type="match status" value="2"/>
</dbReference>
<reference evidence="4 5" key="1">
    <citation type="journal article" date="2007" name="Nature">
        <title>Evolution of genes and genomes on the Drosophila phylogeny.</title>
        <authorList>
            <consortium name="Drosophila 12 Genomes Consortium"/>
            <person name="Clark A.G."/>
            <person name="Eisen M.B."/>
            <person name="Smith D.R."/>
            <person name="Bergman C.M."/>
            <person name="Oliver B."/>
            <person name="Markow T.A."/>
            <person name="Kaufman T.C."/>
            <person name="Kellis M."/>
            <person name="Gelbart W."/>
            <person name="Iyer V.N."/>
            <person name="Pollard D.A."/>
            <person name="Sackton T.B."/>
            <person name="Larracuente A.M."/>
            <person name="Singh N.D."/>
            <person name="Abad J.P."/>
            <person name="Abt D.N."/>
            <person name="Adryan B."/>
            <person name="Aguade M."/>
            <person name="Akashi H."/>
            <person name="Anderson W.W."/>
            <person name="Aquadro C.F."/>
            <person name="Ardell D.H."/>
            <person name="Arguello R."/>
            <person name="Artieri C.G."/>
            <person name="Barbash D.A."/>
            <person name="Barker D."/>
            <person name="Barsanti P."/>
            <person name="Batterham P."/>
            <person name="Batzoglou S."/>
            <person name="Begun D."/>
            <person name="Bhutkar A."/>
            <person name="Blanco E."/>
            <person name="Bosak S.A."/>
            <person name="Bradley R.K."/>
            <person name="Brand A.D."/>
            <person name="Brent M.R."/>
            <person name="Brooks A.N."/>
            <person name="Brown R.H."/>
            <person name="Butlin R.K."/>
            <person name="Caggese C."/>
            <person name="Calvi B.R."/>
            <person name="Bernardo de Carvalho A."/>
            <person name="Caspi A."/>
            <person name="Castrezana S."/>
            <person name="Celniker S.E."/>
            <person name="Chang J.L."/>
            <person name="Chapple C."/>
            <person name="Chatterji S."/>
            <person name="Chinwalla A."/>
            <person name="Civetta A."/>
            <person name="Clifton S.W."/>
            <person name="Comeron J.M."/>
            <person name="Costello J.C."/>
            <person name="Coyne J.A."/>
            <person name="Daub J."/>
            <person name="David R.G."/>
            <person name="Delcher A.L."/>
            <person name="Delehaunty K."/>
            <person name="Do C.B."/>
            <person name="Ebling H."/>
            <person name="Edwards K."/>
            <person name="Eickbush T."/>
            <person name="Evans J.D."/>
            <person name="Filipski A."/>
            <person name="Findeiss S."/>
            <person name="Freyhult E."/>
            <person name="Fulton L."/>
            <person name="Fulton R."/>
            <person name="Garcia A.C."/>
            <person name="Gardiner A."/>
            <person name="Garfield D.A."/>
            <person name="Garvin B.E."/>
            <person name="Gibson G."/>
            <person name="Gilbert D."/>
            <person name="Gnerre S."/>
            <person name="Godfrey J."/>
            <person name="Good R."/>
            <person name="Gotea V."/>
            <person name="Gravely B."/>
            <person name="Greenberg A.J."/>
            <person name="Griffiths-Jones S."/>
            <person name="Gross S."/>
            <person name="Guigo R."/>
            <person name="Gustafson E.A."/>
            <person name="Haerty W."/>
            <person name="Hahn M.W."/>
            <person name="Halligan D.L."/>
            <person name="Halpern A.L."/>
            <person name="Halter G.M."/>
            <person name="Han M.V."/>
            <person name="Heger A."/>
            <person name="Hillier L."/>
            <person name="Hinrichs A.S."/>
            <person name="Holmes I."/>
            <person name="Hoskins R.A."/>
            <person name="Hubisz M.J."/>
            <person name="Hultmark D."/>
            <person name="Huntley M.A."/>
            <person name="Jaffe D.B."/>
            <person name="Jagadeeshan S."/>
            <person name="Jeck W.R."/>
            <person name="Johnson J."/>
            <person name="Jones C.D."/>
            <person name="Jordan W.C."/>
            <person name="Karpen G.H."/>
            <person name="Kataoka E."/>
            <person name="Keightley P.D."/>
            <person name="Kheradpour P."/>
            <person name="Kirkness E.F."/>
            <person name="Koerich L.B."/>
            <person name="Kristiansen K."/>
            <person name="Kudrna D."/>
            <person name="Kulathinal R.J."/>
            <person name="Kumar S."/>
            <person name="Kwok R."/>
            <person name="Lander E."/>
            <person name="Langley C.H."/>
            <person name="Lapoint R."/>
            <person name="Lazzaro B.P."/>
            <person name="Lee S.J."/>
            <person name="Levesque L."/>
            <person name="Li R."/>
            <person name="Lin C.F."/>
            <person name="Lin M.F."/>
            <person name="Lindblad-Toh K."/>
            <person name="Llopart A."/>
            <person name="Long M."/>
            <person name="Low L."/>
            <person name="Lozovsky E."/>
            <person name="Lu J."/>
            <person name="Luo M."/>
            <person name="Machado C.A."/>
            <person name="Makalowski W."/>
            <person name="Marzo M."/>
            <person name="Matsuda M."/>
            <person name="Matzkin L."/>
            <person name="McAllister B."/>
            <person name="McBride C.S."/>
            <person name="McKernan B."/>
            <person name="McKernan K."/>
            <person name="Mendez-Lago M."/>
            <person name="Minx P."/>
            <person name="Mollenhauer M.U."/>
            <person name="Montooth K."/>
            <person name="Mount S.M."/>
            <person name="Mu X."/>
            <person name="Myers E."/>
            <person name="Negre B."/>
            <person name="Newfeld S."/>
            <person name="Nielsen R."/>
            <person name="Noor M.A."/>
            <person name="O'Grady P."/>
            <person name="Pachter L."/>
            <person name="Papaceit M."/>
            <person name="Parisi M.J."/>
            <person name="Parisi M."/>
            <person name="Parts L."/>
            <person name="Pedersen J.S."/>
            <person name="Pesole G."/>
            <person name="Phillippy A.M."/>
            <person name="Ponting C.P."/>
            <person name="Pop M."/>
            <person name="Porcelli D."/>
            <person name="Powell J.R."/>
            <person name="Prohaska S."/>
            <person name="Pruitt K."/>
            <person name="Puig M."/>
            <person name="Quesneville H."/>
            <person name="Ram K.R."/>
            <person name="Rand D."/>
            <person name="Rasmussen M.D."/>
            <person name="Reed L.K."/>
            <person name="Reenan R."/>
            <person name="Reily A."/>
            <person name="Remington K.A."/>
            <person name="Rieger T.T."/>
            <person name="Ritchie M.G."/>
            <person name="Robin C."/>
            <person name="Rogers Y.H."/>
            <person name="Rohde C."/>
            <person name="Rozas J."/>
            <person name="Rubenfield M.J."/>
            <person name="Ruiz A."/>
            <person name="Russo S."/>
            <person name="Salzberg S.L."/>
            <person name="Sanchez-Gracia A."/>
            <person name="Saranga D.J."/>
            <person name="Sato H."/>
            <person name="Schaeffer S.W."/>
            <person name="Schatz M.C."/>
            <person name="Schlenke T."/>
            <person name="Schwartz R."/>
            <person name="Segarra C."/>
            <person name="Singh R.S."/>
            <person name="Sirot L."/>
            <person name="Sirota M."/>
            <person name="Sisneros N.B."/>
            <person name="Smith C.D."/>
            <person name="Smith T.F."/>
            <person name="Spieth J."/>
            <person name="Stage D.E."/>
            <person name="Stark A."/>
            <person name="Stephan W."/>
            <person name="Strausberg R.L."/>
            <person name="Strempel S."/>
            <person name="Sturgill D."/>
            <person name="Sutton G."/>
            <person name="Sutton G.G."/>
            <person name="Tao W."/>
            <person name="Teichmann S."/>
            <person name="Tobari Y.N."/>
            <person name="Tomimura Y."/>
            <person name="Tsolas J.M."/>
            <person name="Valente V.L."/>
            <person name="Venter E."/>
            <person name="Venter J.C."/>
            <person name="Vicario S."/>
            <person name="Vieira F.G."/>
            <person name="Vilella A.J."/>
            <person name="Villasante A."/>
            <person name="Walenz B."/>
            <person name="Wang J."/>
            <person name="Wasserman M."/>
            <person name="Watts T."/>
            <person name="Wilson D."/>
            <person name="Wilson R.K."/>
            <person name="Wing R.A."/>
            <person name="Wolfner M.F."/>
            <person name="Wong A."/>
            <person name="Wong G.K."/>
            <person name="Wu C.I."/>
            <person name="Wu G."/>
            <person name="Yamamoto D."/>
            <person name="Yang H.P."/>
            <person name="Yang S.P."/>
            <person name="Yorke J.A."/>
            <person name="Yoshida K."/>
            <person name="Zdobnov E."/>
            <person name="Zhang P."/>
            <person name="Zhang Y."/>
            <person name="Zimin A.V."/>
            <person name="Baldwin J."/>
            <person name="Abdouelleil A."/>
            <person name="Abdulkadir J."/>
            <person name="Abebe A."/>
            <person name="Abera B."/>
            <person name="Abreu J."/>
            <person name="Acer S.C."/>
            <person name="Aftuck L."/>
            <person name="Alexander A."/>
            <person name="An P."/>
            <person name="Anderson E."/>
            <person name="Anderson S."/>
            <person name="Arachi H."/>
            <person name="Azer M."/>
            <person name="Bachantsang P."/>
            <person name="Barry A."/>
            <person name="Bayul T."/>
            <person name="Berlin A."/>
            <person name="Bessette D."/>
            <person name="Bloom T."/>
            <person name="Blye J."/>
            <person name="Boguslavskiy L."/>
            <person name="Bonnet C."/>
            <person name="Boukhgalter B."/>
            <person name="Bourzgui I."/>
            <person name="Brown A."/>
            <person name="Cahill P."/>
            <person name="Channer S."/>
            <person name="Cheshatsang Y."/>
            <person name="Chuda L."/>
            <person name="Citroen M."/>
            <person name="Collymore A."/>
            <person name="Cooke P."/>
            <person name="Costello M."/>
            <person name="D'Aco K."/>
            <person name="Daza R."/>
            <person name="De Haan G."/>
            <person name="DeGray S."/>
            <person name="DeMaso C."/>
            <person name="Dhargay N."/>
            <person name="Dooley K."/>
            <person name="Dooley E."/>
            <person name="Doricent M."/>
            <person name="Dorje P."/>
            <person name="Dorjee K."/>
            <person name="Dupes A."/>
            <person name="Elong R."/>
            <person name="Falk J."/>
            <person name="Farina A."/>
            <person name="Faro S."/>
            <person name="Ferguson D."/>
            <person name="Fisher S."/>
            <person name="Foley C.D."/>
            <person name="Franke A."/>
            <person name="Friedrich D."/>
            <person name="Gadbois L."/>
            <person name="Gearin G."/>
            <person name="Gearin C.R."/>
            <person name="Giannoukos G."/>
            <person name="Goode T."/>
            <person name="Graham J."/>
            <person name="Grandbois E."/>
            <person name="Grewal S."/>
            <person name="Gyaltsen K."/>
            <person name="Hafez N."/>
            <person name="Hagos B."/>
            <person name="Hall J."/>
            <person name="Henson C."/>
            <person name="Hollinger A."/>
            <person name="Honan T."/>
            <person name="Huard M.D."/>
            <person name="Hughes L."/>
            <person name="Hurhula B."/>
            <person name="Husby M.E."/>
            <person name="Kamat A."/>
            <person name="Kanga B."/>
            <person name="Kashin S."/>
            <person name="Khazanovich D."/>
            <person name="Kisner P."/>
            <person name="Lance K."/>
            <person name="Lara M."/>
            <person name="Lee W."/>
            <person name="Lennon N."/>
            <person name="Letendre F."/>
            <person name="LeVine R."/>
            <person name="Lipovsky A."/>
            <person name="Liu X."/>
            <person name="Liu J."/>
            <person name="Liu S."/>
            <person name="Lokyitsang T."/>
            <person name="Lokyitsang Y."/>
            <person name="Lubonja R."/>
            <person name="Lui A."/>
            <person name="MacDonald P."/>
            <person name="Magnisalis V."/>
            <person name="Maru K."/>
            <person name="Matthews C."/>
            <person name="McCusker W."/>
            <person name="McDonough S."/>
            <person name="Mehta T."/>
            <person name="Meldrim J."/>
            <person name="Meneus L."/>
            <person name="Mihai O."/>
            <person name="Mihalev A."/>
            <person name="Mihova T."/>
            <person name="Mittelman R."/>
            <person name="Mlenga V."/>
            <person name="Montmayeur A."/>
            <person name="Mulrain L."/>
            <person name="Navidi A."/>
            <person name="Naylor J."/>
            <person name="Negash T."/>
            <person name="Nguyen T."/>
            <person name="Nguyen N."/>
            <person name="Nicol R."/>
            <person name="Norbu C."/>
            <person name="Norbu N."/>
            <person name="Novod N."/>
            <person name="O'Neill B."/>
            <person name="Osman S."/>
            <person name="Markiewicz E."/>
            <person name="Oyono O.L."/>
            <person name="Patti C."/>
            <person name="Phunkhang P."/>
            <person name="Pierre F."/>
            <person name="Priest M."/>
            <person name="Raghuraman S."/>
            <person name="Rege F."/>
            <person name="Reyes R."/>
            <person name="Rise C."/>
            <person name="Rogov P."/>
            <person name="Ross K."/>
            <person name="Ryan E."/>
            <person name="Settipalli S."/>
            <person name="Shea T."/>
            <person name="Sherpa N."/>
            <person name="Shi L."/>
            <person name="Shih D."/>
            <person name="Sparrow T."/>
            <person name="Spaulding J."/>
            <person name="Stalker J."/>
            <person name="Stange-Thomann N."/>
            <person name="Stavropoulos S."/>
            <person name="Stone C."/>
            <person name="Strader C."/>
            <person name="Tesfaye S."/>
            <person name="Thomson T."/>
            <person name="Thoulutsang Y."/>
            <person name="Thoulutsang D."/>
            <person name="Topham K."/>
            <person name="Topping I."/>
            <person name="Tsamla T."/>
            <person name="Vassiliev H."/>
            <person name="Vo A."/>
            <person name="Wangchuk T."/>
            <person name="Wangdi T."/>
            <person name="Weiand M."/>
            <person name="Wilkinson J."/>
            <person name="Wilson A."/>
            <person name="Yadav S."/>
            <person name="Young G."/>
            <person name="Yu Q."/>
            <person name="Zembek L."/>
            <person name="Zhong D."/>
            <person name="Zimmer A."/>
            <person name="Zwirko Z."/>
            <person name="Jaffe D.B."/>
            <person name="Alvarez P."/>
            <person name="Brockman W."/>
            <person name="Butler J."/>
            <person name="Chin C."/>
            <person name="Gnerre S."/>
            <person name="Grabherr M."/>
            <person name="Kleber M."/>
            <person name="Mauceli E."/>
            <person name="MacCallum I."/>
        </authorList>
    </citation>
    <scope>NUCLEOTIDE SEQUENCE [LARGE SCALE GENOMIC DNA]</scope>
    <source>
        <strain evidence="5">MSH-3 / Tucson 14011-0111.49</strain>
    </source>
</reference>
<dbReference type="Proteomes" id="UP000008744">
    <property type="component" value="Unassembled WGS sequence"/>
</dbReference>
<accession>B4HA37</accession>
<sequence>MKTFLDACALAQDLCDCKVKLQMETYVQPEVHPQPSNFGQYTNKMHFMSTNVLIELCGKTFAKDFLKPVDSELLGAPEYYAIVGQPMDIGTIIKRLNNKFYHHVGEVVSDFMLIIHNCFMYNRSGSVIFERGQLLEDYFMKQLKAIPKGVEYPYDDDRKMLRSTMSVPAPSVASTRSPVKTRQMVRRRLHDPYCFILLNPLRYVQLQPPTGKENPPPTCVQPEVGPEPMNLGKYTNKLDFFKKSVLDEACKLDFCAEFMRPVDTVVLGVPKYYEVVMKPMDIGTIINRVENNFYHHVGDAMSDFMLIIYNCFKYNKPGDEVYSHGMLLDAFFKKKMQAMPTGPEITIDNAFPGAISTDCYPEIV</sequence>
<evidence type="ECO:0000313" key="5">
    <source>
        <dbReference type="Proteomes" id="UP000008744"/>
    </source>
</evidence>
<dbReference type="HOGENOM" id="CLU_869511_0_0_1"/>
<dbReference type="InterPro" id="IPR036427">
    <property type="entry name" value="Bromodomain-like_sf"/>
</dbReference>
<dbReference type="eggNOG" id="KOG1474">
    <property type="taxonomic scope" value="Eukaryota"/>
</dbReference>
<keyword evidence="1 2" id="KW-0103">Bromodomain</keyword>
<evidence type="ECO:0000256" key="2">
    <source>
        <dbReference type="PROSITE-ProRule" id="PRU00035"/>
    </source>
</evidence>
<evidence type="ECO:0000313" key="4">
    <source>
        <dbReference type="EMBL" id="EDW36705.1"/>
    </source>
</evidence>
<dbReference type="EMBL" id="CH479235">
    <property type="protein sequence ID" value="EDW36705.1"/>
    <property type="molecule type" value="Genomic_DNA"/>
</dbReference>
<dbReference type="GO" id="GO:0006355">
    <property type="term" value="P:regulation of DNA-templated transcription"/>
    <property type="evidence" value="ECO:0007669"/>
    <property type="project" value="TreeGrafter"/>
</dbReference>
<dbReference type="PRINTS" id="PR00503">
    <property type="entry name" value="BROMODOMAIN"/>
</dbReference>
<dbReference type="PANTHER" id="PTHR22880:SF225">
    <property type="entry name" value="BROMODOMAIN-CONTAINING PROTEIN BET-1-RELATED"/>
    <property type="match status" value="1"/>
</dbReference>
<dbReference type="PhylomeDB" id="B4HA37"/>
<dbReference type="OrthoDB" id="6017at2759"/>
<evidence type="ECO:0000259" key="3">
    <source>
        <dbReference type="PROSITE" id="PS50014"/>
    </source>
</evidence>
<protein>
    <submittedName>
        <fullName evidence="4">GL22756</fullName>
    </submittedName>
</protein>
<dbReference type="Gene3D" id="1.20.920.10">
    <property type="entry name" value="Bromodomain-like"/>
    <property type="match status" value="2"/>
</dbReference>
<organism evidence="5">
    <name type="scientific">Drosophila persimilis</name>
    <name type="common">Fruit fly</name>
    <dbReference type="NCBI Taxonomy" id="7234"/>
    <lineage>
        <taxon>Eukaryota</taxon>
        <taxon>Metazoa</taxon>
        <taxon>Ecdysozoa</taxon>
        <taxon>Arthropoda</taxon>
        <taxon>Hexapoda</taxon>
        <taxon>Insecta</taxon>
        <taxon>Pterygota</taxon>
        <taxon>Neoptera</taxon>
        <taxon>Endopterygota</taxon>
        <taxon>Diptera</taxon>
        <taxon>Brachycera</taxon>
        <taxon>Muscomorpha</taxon>
        <taxon>Ephydroidea</taxon>
        <taxon>Drosophilidae</taxon>
        <taxon>Drosophila</taxon>
        <taxon>Sophophora</taxon>
    </lineage>
</organism>
<gene>
    <name evidence="4" type="primary">Dper\GL22756</name>
    <name evidence="4" type="ORF">Dper_GL22756</name>
</gene>
<dbReference type="PROSITE" id="PS00633">
    <property type="entry name" value="BROMODOMAIN_1"/>
    <property type="match status" value="1"/>
</dbReference>
<dbReference type="AlphaFoldDB" id="B4HA37"/>
<dbReference type="GO" id="GO:0006338">
    <property type="term" value="P:chromatin remodeling"/>
    <property type="evidence" value="ECO:0007669"/>
    <property type="project" value="TreeGrafter"/>
</dbReference>
<feature type="domain" description="Bromo" evidence="3">
    <location>
        <begin position="57"/>
        <end position="129"/>
    </location>
</feature>